<dbReference type="OrthoDB" id="60866at2759"/>
<dbReference type="InterPro" id="IPR001254">
    <property type="entry name" value="Trypsin_dom"/>
</dbReference>
<dbReference type="InterPro" id="IPR001314">
    <property type="entry name" value="Peptidase_S1A"/>
</dbReference>
<evidence type="ECO:0000313" key="9">
    <source>
        <dbReference type="Proteomes" id="UP000663829"/>
    </source>
</evidence>
<dbReference type="CDD" id="cd00190">
    <property type="entry name" value="Tryp_SPc"/>
    <property type="match status" value="1"/>
</dbReference>
<dbReference type="Proteomes" id="UP000677228">
    <property type="component" value="Unassembled WGS sequence"/>
</dbReference>
<dbReference type="Proteomes" id="UP000663829">
    <property type="component" value="Unassembled WGS sequence"/>
</dbReference>
<dbReference type="FunFam" id="2.40.10.10:FF:000068">
    <property type="entry name" value="transmembrane protease serine 2"/>
    <property type="match status" value="1"/>
</dbReference>
<keyword evidence="2" id="KW-0378">Hydrolase</keyword>
<dbReference type="Pfam" id="PF00089">
    <property type="entry name" value="Trypsin"/>
    <property type="match status" value="1"/>
</dbReference>
<dbReference type="EMBL" id="CAJNOK010011774">
    <property type="protein sequence ID" value="CAF1148179.1"/>
    <property type="molecule type" value="Genomic_DNA"/>
</dbReference>
<dbReference type="PRINTS" id="PR00722">
    <property type="entry name" value="CHYMOTRYPSIN"/>
</dbReference>
<dbReference type="InterPro" id="IPR043504">
    <property type="entry name" value="Peptidase_S1_PA_chymotrypsin"/>
</dbReference>
<dbReference type="EMBL" id="CAJOBC010083276">
    <property type="protein sequence ID" value="CAF4299240.1"/>
    <property type="molecule type" value="Genomic_DNA"/>
</dbReference>
<dbReference type="EMBL" id="CAJOBA010029778">
    <property type="protein sequence ID" value="CAF3951747.1"/>
    <property type="molecule type" value="Genomic_DNA"/>
</dbReference>
<dbReference type="SUPFAM" id="SSF50494">
    <property type="entry name" value="Trypsin-like serine proteases"/>
    <property type="match status" value="1"/>
</dbReference>
<evidence type="ECO:0000256" key="2">
    <source>
        <dbReference type="RuleBase" id="RU363034"/>
    </source>
</evidence>
<gene>
    <name evidence="6" type="ORF">GPM918_LOCUS33476</name>
    <name evidence="5" type="ORF">OVA965_LOCUS21467</name>
    <name evidence="8" type="ORF">SRO942_LOCUS34162</name>
    <name evidence="7" type="ORF">TMI583_LOCUS22119</name>
</gene>
<keyword evidence="2" id="KW-0645">Protease</keyword>
<dbReference type="InterPro" id="IPR018114">
    <property type="entry name" value="TRYPSIN_HIS"/>
</dbReference>
<dbReference type="Proteomes" id="UP000681722">
    <property type="component" value="Unassembled WGS sequence"/>
</dbReference>
<dbReference type="PROSITE" id="PS00134">
    <property type="entry name" value="TRYPSIN_HIS"/>
    <property type="match status" value="1"/>
</dbReference>
<comment type="caution">
    <text evidence="6">The sequence shown here is derived from an EMBL/GenBank/DDBJ whole genome shotgun (WGS) entry which is preliminary data.</text>
</comment>
<keyword evidence="2" id="KW-0720">Serine protease</keyword>
<protein>
    <recommendedName>
        <fullName evidence="4">Peptidase S1 domain-containing protein</fullName>
    </recommendedName>
</protein>
<sequence length="344" mass="38807">MKESSSWKIFTFLVVQSLLIFVVVLLNLILIIVFRSSSLSTNTSVIATTDLNFVKILLNQQPCAQCGCPFIQPVFEDNITSRIVNGEIAQPHSWPWHALLVVYNRNGIWSSACGASLLSSRYVLTAAHCVHGHSATAIYIHTGLHEITNKTLSPFNGYQGRSIYIHESYSQFLLNHDIALIKLKNQILQDNRTIGFSCLDLEDDGGENKHEEDYNELFVAGWGRISGNPLNYTTSTLLKQLKLNYISPFDQRCAMVIGQADQYRPGQMCAWNANGSACRGDSGGALVRRVKLNEQYYYQQVGIVSGSISCGFKDQMPETYTRIKYYTKWIKNIVQYAELDYEND</sequence>
<keyword evidence="3" id="KW-0812">Transmembrane</keyword>
<keyword evidence="3" id="KW-1133">Transmembrane helix</keyword>
<keyword evidence="9" id="KW-1185">Reference proteome</keyword>
<reference evidence="6" key="1">
    <citation type="submission" date="2021-02" db="EMBL/GenBank/DDBJ databases">
        <authorList>
            <person name="Nowell W R."/>
        </authorList>
    </citation>
    <scope>NUCLEOTIDE SEQUENCE</scope>
</reference>
<keyword evidence="1" id="KW-1015">Disulfide bond</keyword>
<dbReference type="PROSITE" id="PS00135">
    <property type="entry name" value="TRYPSIN_SER"/>
    <property type="match status" value="1"/>
</dbReference>
<dbReference type="SMART" id="SM00020">
    <property type="entry name" value="Tryp_SPc"/>
    <property type="match status" value="1"/>
</dbReference>
<dbReference type="GO" id="GO:0004252">
    <property type="term" value="F:serine-type endopeptidase activity"/>
    <property type="evidence" value="ECO:0007669"/>
    <property type="project" value="InterPro"/>
</dbReference>
<evidence type="ECO:0000256" key="3">
    <source>
        <dbReference type="SAM" id="Phobius"/>
    </source>
</evidence>
<evidence type="ECO:0000313" key="5">
    <source>
        <dbReference type="EMBL" id="CAF1148179.1"/>
    </source>
</evidence>
<proteinExistence type="predicted"/>
<dbReference type="AlphaFoldDB" id="A0A815LH88"/>
<dbReference type="Gene3D" id="2.40.10.10">
    <property type="entry name" value="Trypsin-like serine proteases"/>
    <property type="match status" value="2"/>
</dbReference>
<dbReference type="GO" id="GO:0006508">
    <property type="term" value="P:proteolysis"/>
    <property type="evidence" value="ECO:0007669"/>
    <property type="project" value="UniProtKB-KW"/>
</dbReference>
<name>A0A815LH88_9BILA</name>
<dbReference type="PANTHER" id="PTHR24252:SF7">
    <property type="entry name" value="HYALIN"/>
    <property type="match status" value="1"/>
</dbReference>
<dbReference type="InterPro" id="IPR033116">
    <property type="entry name" value="TRYPSIN_SER"/>
</dbReference>
<dbReference type="EMBL" id="CAJNOQ010017851">
    <property type="protein sequence ID" value="CAF1410086.1"/>
    <property type="molecule type" value="Genomic_DNA"/>
</dbReference>
<evidence type="ECO:0000313" key="7">
    <source>
        <dbReference type="EMBL" id="CAF3951747.1"/>
    </source>
</evidence>
<keyword evidence="3" id="KW-0472">Membrane</keyword>
<dbReference type="PANTHER" id="PTHR24252">
    <property type="entry name" value="ACROSIN-RELATED"/>
    <property type="match status" value="1"/>
</dbReference>
<accession>A0A815LH88</accession>
<organism evidence="6 9">
    <name type="scientific">Didymodactylos carnosus</name>
    <dbReference type="NCBI Taxonomy" id="1234261"/>
    <lineage>
        <taxon>Eukaryota</taxon>
        <taxon>Metazoa</taxon>
        <taxon>Spiralia</taxon>
        <taxon>Gnathifera</taxon>
        <taxon>Rotifera</taxon>
        <taxon>Eurotatoria</taxon>
        <taxon>Bdelloidea</taxon>
        <taxon>Philodinida</taxon>
        <taxon>Philodinidae</taxon>
        <taxon>Didymodactylos</taxon>
    </lineage>
</organism>
<dbReference type="PROSITE" id="PS50240">
    <property type="entry name" value="TRYPSIN_DOM"/>
    <property type="match status" value="1"/>
</dbReference>
<evidence type="ECO:0000313" key="6">
    <source>
        <dbReference type="EMBL" id="CAF1410086.1"/>
    </source>
</evidence>
<feature type="transmembrane region" description="Helical" evidence="3">
    <location>
        <begin position="12"/>
        <end position="34"/>
    </location>
</feature>
<evidence type="ECO:0000313" key="8">
    <source>
        <dbReference type="EMBL" id="CAF4299240.1"/>
    </source>
</evidence>
<dbReference type="InterPro" id="IPR009003">
    <property type="entry name" value="Peptidase_S1_PA"/>
</dbReference>
<feature type="domain" description="Peptidase S1" evidence="4">
    <location>
        <begin position="83"/>
        <end position="335"/>
    </location>
</feature>
<evidence type="ECO:0000256" key="1">
    <source>
        <dbReference type="ARBA" id="ARBA00023157"/>
    </source>
</evidence>
<dbReference type="Proteomes" id="UP000682733">
    <property type="component" value="Unassembled WGS sequence"/>
</dbReference>
<evidence type="ECO:0000259" key="4">
    <source>
        <dbReference type="PROSITE" id="PS50240"/>
    </source>
</evidence>